<feature type="compositionally biased region" description="Basic and acidic residues" evidence="1">
    <location>
        <begin position="83"/>
        <end position="93"/>
    </location>
</feature>
<dbReference type="AlphaFoldDB" id="A0A542DYL2"/>
<dbReference type="Proteomes" id="UP000317893">
    <property type="component" value="Unassembled WGS sequence"/>
</dbReference>
<accession>A0A542DYL2</accession>
<proteinExistence type="predicted"/>
<evidence type="ECO:0000256" key="2">
    <source>
        <dbReference type="SAM" id="Phobius"/>
    </source>
</evidence>
<reference evidence="3 4" key="1">
    <citation type="submission" date="2019-06" db="EMBL/GenBank/DDBJ databases">
        <title>Sequencing the genomes of 1000 actinobacteria strains.</title>
        <authorList>
            <person name="Klenk H.-P."/>
        </authorList>
    </citation>
    <scope>NUCLEOTIDE SEQUENCE [LARGE SCALE GENOMIC DNA]</scope>
    <source>
        <strain evidence="3 4">DSM 18607</strain>
    </source>
</reference>
<dbReference type="OrthoDB" id="4775046at2"/>
<feature type="transmembrane region" description="Helical" evidence="2">
    <location>
        <begin position="32"/>
        <end position="50"/>
    </location>
</feature>
<feature type="region of interest" description="Disordered" evidence="1">
    <location>
        <begin position="70"/>
        <end position="93"/>
    </location>
</feature>
<organism evidence="3 4">
    <name type="scientific">Lapillicoccus jejuensis</name>
    <dbReference type="NCBI Taxonomy" id="402171"/>
    <lineage>
        <taxon>Bacteria</taxon>
        <taxon>Bacillati</taxon>
        <taxon>Actinomycetota</taxon>
        <taxon>Actinomycetes</taxon>
        <taxon>Micrococcales</taxon>
        <taxon>Intrasporangiaceae</taxon>
        <taxon>Lapillicoccus</taxon>
    </lineage>
</organism>
<keyword evidence="2" id="KW-0472">Membrane</keyword>
<evidence type="ECO:0000313" key="4">
    <source>
        <dbReference type="Proteomes" id="UP000317893"/>
    </source>
</evidence>
<gene>
    <name evidence="3" type="ORF">FB458_1220</name>
</gene>
<dbReference type="EMBL" id="VFMN01000001">
    <property type="protein sequence ID" value="TQJ08136.1"/>
    <property type="molecule type" value="Genomic_DNA"/>
</dbReference>
<keyword evidence="2" id="KW-1133">Transmembrane helix</keyword>
<name>A0A542DYL2_9MICO</name>
<comment type="caution">
    <text evidence="3">The sequence shown here is derived from an EMBL/GenBank/DDBJ whole genome shotgun (WGS) entry which is preliminary data.</text>
</comment>
<evidence type="ECO:0000256" key="1">
    <source>
        <dbReference type="SAM" id="MobiDB-lite"/>
    </source>
</evidence>
<protein>
    <submittedName>
        <fullName evidence="3">Uncharacterized protein</fullName>
    </submittedName>
</protein>
<sequence>MGIGLGVLLLVVGAICTFTTLDTQYLNTNLNTVGWILMAGGVLALVFGTIQNGQRNRRLTAGDRVERRERVVQDPYDPANDQRVVEERRVEER</sequence>
<keyword evidence="2" id="KW-0812">Transmembrane</keyword>
<dbReference type="RefSeq" id="WP_141847635.1">
    <property type="nucleotide sequence ID" value="NZ_BAAAPR010000002.1"/>
</dbReference>
<evidence type="ECO:0000313" key="3">
    <source>
        <dbReference type="EMBL" id="TQJ08136.1"/>
    </source>
</evidence>
<keyword evidence="4" id="KW-1185">Reference proteome</keyword>